<sequence length="224" mass="25685">MCSYFCTSNVSYNQANVIYRDGLPVFIVPLPSRQENCEFTLKPITHTVGDFLKFLKEEDGGIDRSAIYSEDGTRISGSTTIDVLLRSNFIVSINEKQYPITPPEIGIKDSEHIAGLSDIKTLIAHLHSQLNSNKRTKILSWVGLGLMGFQFGFLARLTWWEYSWDIMEPVTYFVTYGTTMAMYAYFVITRQEYIFPDVKDREFLLSFYKGAKKCQLDVTKYNPA</sequence>
<evidence type="ECO:0000256" key="4">
    <source>
        <dbReference type="ARBA" id="ARBA00022568"/>
    </source>
</evidence>
<protein>
    <recommendedName>
        <fullName evidence="15">Calcium uniporter protein</fullName>
    </recommendedName>
</protein>
<dbReference type="Pfam" id="PF04678">
    <property type="entry name" value="MCU"/>
    <property type="match status" value="1"/>
</dbReference>
<feature type="domain" description="Calcium uniporter protein C-terminal" evidence="16">
    <location>
        <begin position="58"/>
        <end position="222"/>
    </location>
</feature>
<comment type="subcellular location">
    <subcellularLocation>
        <location evidence="1 15">Mitochondrion inner membrane</location>
        <topology evidence="1 15">Multi-pass membrane protein</topology>
    </subcellularLocation>
</comment>
<dbReference type="EMBL" id="JARBDR010000214">
    <property type="protein sequence ID" value="KAJ8319365.1"/>
    <property type="molecule type" value="Genomic_DNA"/>
</dbReference>
<keyword evidence="6 15" id="KW-0812">Transmembrane</keyword>
<comment type="catalytic activity">
    <reaction evidence="14">
        <text>Ca(2+)(in) = Ca(2+)(out)</text>
        <dbReference type="Rhea" id="RHEA:29671"/>
        <dbReference type="ChEBI" id="CHEBI:29108"/>
    </reaction>
</comment>
<comment type="domain">
    <text evidence="15">The selectivity filter, in which calcium ions are arranged in single file, is composed of two acidic rings separated by one helical turn along the central axis of the channel pore.</text>
</comment>
<evidence type="ECO:0000259" key="16">
    <source>
        <dbReference type="Pfam" id="PF04678"/>
    </source>
</evidence>
<accession>A0ABQ9FUH9</accession>
<dbReference type="Proteomes" id="UP001217089">
    <property type="component" value="Unassembled WGS sequence"/>
</dbReference>
<keyword evidence="11 15" id="KW-0496">Mitochondrion</keyword>
<dbReference type="PANTHER" id="PTHR13462">
    <property type="entry name" value="CALCIUM UNIPORTER PROTEIN, MITOCHONDRIAL"/>
    <property type="match status" value="1"/>
</dbReference>
<evidence type="ECO:0000256" key="5">
    <source>
        <dbReference type="ARBA" id="ARBA00022673"/>
    </source>
</evidence>
<keyword evidence="10 15" id="KW-0406">Ion transport</keyword>
<dbReference type="InterPro" id="IPR006769">
    <property type="entry name" value="MCU_C"/>
</dbReference>
<keyword evidence="7 15" id="KW-0999">Mitochondrion inner membrane</keyword>
<comment type="similarity">
    <text evidence="2 15">Belongs to the MCU (TC 1.A.77) family.</text>
</comment>
<gene>
    <name evidence="17" type="ORF">KUTeg_004456</name>
</gene>
<keyword evidence="8 15" id="KW-0106">Calcium</keyword>
<dbReference type="PANTHER" id="PTHR13462:SF10">
    <property type="entry name" value="CALCIUM UNIPORTER PROTEIN, MITOCHONDRIAL"/>
    <property type="match status" value="1"/>
</dbReference>
<comment type="caution">
    <text evidence="17">The sequence shown here is derived from an EMBL/GenBank/DDBJ whole genome shotgun (WGS) entry which is preliminary data.</text>
</comment>
<evidence type="ECO:0000256" key="6">
    <source>
        <dbReference type="ARBA" id="ARBA00022692"/>
    </source>
</evidence>
<organism evidence="17 18">
    <name type="scientific">Tegillarca granosa</name>
    <name type="common">Malaysian cockle</name>
    <name type="synonym">Anadara granosa</name>
    <dbReference type="NCBI Taxonomy" id="220873"/>
    <lineage>
        <taxon>Eukaryota</taxon>
        <taxon>Metazoa</taxon>
        <taxon>Spiralia</taxon>
        <taxon>Lophotrochozoa</taxon>
        <taxon>Mollusca</taxon>
        <taxon>Bivalvia</taxon>
        <taxon>Autobranchia</taxon>
        <taxon>Pteriomorphia</taxon>
        <taxon>Arcoida</taxon>
        <taxon>Arcoidea</taxon>
        <taxon>Arcidae</taxon>
        <taxon>Tegillarca</taxon>
    </lineage>
</organism>
<keyword evidence="13 15" id="KW-0407">Ion channel</keyword>
<evidence type="ECO:0000256" key="1">
    <source>
        <dbReference type="ARBA" id="ARBA00004448"/>
    </source>
</evidence>
<keyword evidence="3 15" id="KW-0813">Transport</keyword>
<evidence type="ECO:0000256" key="10">
    <source>
        <dbReference type="ARBA" id="ARBA00023065"/>
    </source>
</evidence>
<evidence type="ECO:0000313" key="18">
    <source>
        <dbReference type="Proteomes" id="UP001217089"/>
    </source>
</evidence>
<keyword evidence="12 15" id="KW-0472">Membrane</keyword>
<feature type="transmembrane region" description="Helical" evidence="15">
    <location>
        <begin position="170"/>
        <end position="188"/>
    </location>
</feature>
<keyword evidence="4 15" id="KW-0109">Calcium transport</keyword>
<evidence type="ECO:0000256" key="2">
    <source>
        <dbReference type="ARBA" id="ARBA00005653"/>
    </source>
</evidence>
<evidence type="ECO:0000256" key="3">
    <source>
        <dbReference type="ARBA" id="ARBA00022448"/>
    </source>
</evidence>
<keyword evidence="9 15" id="KW-1133">Transmembrane helix</keyword>
<evidence type="ECO:0000256" key="13">
    <source>
        <dbReference type="ARBA" id="ARBA00023303"/>
    </source>
</evidence>
<keyword evidence="5 15" id="KW-0107">Calcium channel</keyword>
<evidence type="ECO:0000256" key="11">
    <source>
        <dbReference type="ARBA" id="ARBA00023128"/>
    </source>
</evidence>
<evidence type="ECO:0000256" key="8">
    <source>
        <dbReference type="ARBA" id="ARBA00022837"/>
    </source>
</evidence>
<feature type="transmembrane region" description="Helical" evidence="15">
    <location>
        <begin position="138"/>
        <end position="158"/>
    </location>
</feature>
<proteinExistence type="inferred from homology"/>
<evidence type="ECO:0000256" key="9">
    <source>
        <dbReference type="ARBA" id="ARBA00022989"/>
    </source>
</evidence>
<evidence type="ECO:0000313" key="17">
    <source>
        <dbReference type="EMBL" id="KAJ8319365.1"/>
    </source>
</evidence>
<name>A0ABQ9FUH9_TEGGR</name>
<dbReference type="InterPro" id="IPR039055">
    <property type="entry name" value="MCU_fam"/>
</dbReference>
<evidence type="ECO:0000256" key="12">
    <source>
        <dbReference type="ARBA" id="ARBA00023136"/>
    </source>
</evidence>
<evidence type="ECO:0000256" key="14">
    <source>
        <dbReference type="ARBA" id="ARBA00036634"/>
    </source>
</evidence>
<evidence type="ECO:0000256" key="15">
    <source>
        <dbReference type="RuleBase" id="RU367035"/>
    </source>
</evidence>
<comment type="function">
    <text evidence="15">Mitochondrial inner membrane calcium uniporter that mediates calcium uptake into mitochondria. Mitochondrial calcium homeostasis plays key roles in cellular physiology and regulates cell bioenergetics, cytoplasmic calcium signals and activation of cell death pathways.</text>
</comment>
<keyword evidence="18" id="KW-1185">Reference proteome</keyword>
<evidence type="ECO:0000256" key="7">
    <source>
        <dbReference type="ARBA" id="ARBA00022792"/>
    </source>
</evidence>
<reference evidence="17 18" key="1">
    <citation type="submission" date="2022-12" db="EMBL/GenBank/DDBJ databases">
        <title>Chromosome-level genome of Tegillarca granosa.</title>
        <authorList>
            <person name="Kim J."/>
        </authorList>
    </citation>
    <scope>NUCLEOTIDE SEQUENCE [LARGE SCALE GENOMIC DNA]</scope>
    <source>
        <strain evidence="17">Teg-2019</strain>
        <tissue evidence="17">Adductor muscle</tissue>
    </source>
</reference>